<dbReference type="EMBL" id="FNPI01000015">
    <property type="protein sequence ID" value="SDZ51868.1"/>
    <property type="molecule type" value="Genomic_DNA"/>
</dbReference>
<name>A0A1H3TPM8_9BACI</name>
<reference evidence="2" key="1">
    <citation type="submission" date="2016-10" db="EMBL/GenBank/DDBJ databases">
        <authorList>
            <person name="Varghese N."/>
            <person name="Submissions S."/>
        </authorList>
    </citation>
    <scope>NUCLEOTIDE SEQUENCE [LARGE SCALE GENOMIC DNA]</scope>
    <source>
        <strain evidence="2">SP</strain>
    </source>
</reference>
<proteinExistence type="predicted"/>
<evidence type="ECO:0000313" key="2">
    <source>
        <dbReference type="Proteomes" id="UP000198935"/>
    </source>
</evidence>
<evidence type="ECO:0000313" key="1">
    <source>
        <dbReference type="EMBL" id="SDZ51868.1"/>
    </source>
</evidence>
<protein>
    <submittedName>
        <fullName evidence="1">Pyridoxamine 5'-phosphate oxidase</fullName>
    </submittedName>
</protein>
<dbReference type="Proteomes" id="UP000198935">
    <property type="component" value="Unassembled WGS sequence"/>
</dbReference>
<dbReference type="Gene3D" id="2.30.110.10">
    <property type="entry name" value="Electron Transport, Fmn-binding Protein, Chain A"/>
    <property type="match status" value="1"/>
</dbReference>
<sequence length="157" mass="17892">MNKYEKGMELLNERFGKGKDNVIALATIALEKSLEGNPQPRVRDVDAMYEDGAFYVVTHAKSNKILQIEANPEVSISANFEDFFSSGVAVNLGWALDPKNEKLRSKLRTVFSDWYDFANDESDKNCCFLAIYLKSGTLRIDHGVEFYRFDFENKTAQ</sequence>
<gene>
    <name evidence="1" type="ORF">SAMN05421736_115121</name>
</gene>
<dbReference type="SUPFAM" id="SSF50475">
    <property type="entry name" value="FMN-binding split barrel"/>
    <property type="match status" value="1"/>
</dbReference>
<dbReference type="STRING" id="1503961.SAMN05421736_115121"/>
<organism evidence="1 2">
    <name type="scientific">Evansella caseinilytica</name>
    <dbReference type="NCBI Taxonomy" id="1503961"/>
    <lineage>
        <taxon>Bacteria</taxon>
        <taxon>Bacillati</taxon>
        <taxon>Bacillota</taxon>
        <taxon>Bacilli</taxon>
        <taxon>Bacillales</taxon>
        <taxon>Bacillaceae</taxon>
        <taxon>Evansella</taxon>
    </lineage>
</organism>
<keyword evidence="2" id="KW-1185">Reference proteome</keyword>
<dbReference type="InterPro" id="IPR012349">
    <property type="entry name" value="Split_barrel_FMN-bd"/>
</dbReference>
<accession>A0A1H3TPM8</accession>
<dbReference type="AlphaFoldDB" id="A0A1H3TPM8"/>